<keyword evidence="2" id="KW-0808">Transferase</keyword>
<accession>A0A5R9AK12</accession>
<sequence>MPETKETMTTQSLSTVLCAGETMALVTPRSVERLRSAEAFHLDVGGAESNVAAHLAALGRPARWFSRLGDDELGRRVADQVSARGVILDDVVFDPLRATGVYFKDPGHGVLYYRAGSAASALCGKDAEDIRLEGVGLVHLSGITPALSPTAVEFVDVLMTRSARAGLPVSFDVNHRPLLWQEGAAPGVLKSFAERADILLVGLDEAERLWNTSTAQDVRDVFPHVPVLVVKDGAIGASEFTAQGYFFQPAIPTDVVEIVGAGDAFAAGYLDRYLAGAAPADRLRAGHQRASLTLQTTKDFTSEGATP</sequence>
<dbReference type="PANTHER" id="PTHR43320:SF2">
    <property type="entry name" value="2-DEHYDRO-3-DEOXYGLUCONOKINASE_2-DEHYDRO-3-DEOXYGALACTONOKINASE"/>
    <property type="match status" value="1"/>
</dbReference>
<dbReference type="InterPro" id="IPR011611">
    <property type="entry name" value="PfkB_dom"/>
</dbReference>
<name>A0A5R9AK12_9MICC</name>
<evidence type="ECO:0000256" key="1">
    <source>
        <dbReference type="ARBA" id="ARBA00010688"/>
    </source>
</evidence>
<evidence type="ECO:0000256" key="2">
    <source>
        <dbReference type="ARBA" id="ARBA00022679"/>
    </source>
</evidence>
<comment type="caution">
    <text evidence="5">The sequence shown here is derived from an EMBL/GenBank/DDBJ whole genome shotgun (WGS) entry which is preliminary data.</text>
</comment>
<dbReference type="OrthoDB" id="9808601at2"/>
<reference evidence="5 6" key="1">
    <citation type="submission" date="2019-05" db="EMBL/GenBank/DDBJ databases">
        <title>Nesterenkonia sp. GY239, isolated from the Southern Atlantic Ocean.</title>
        <authorList>
            <person name="Zhang G."/>
        </authorList>
    </citation>
    <scope>NUCLEOTIDE SEQUENCE [LARGE SCALE GENOMIC DNA]</scope>
    <source>
        <strain evidence="5 6">GY239</strain>
    </source>
</reference>
<organism evidence="5 6">
    <name type="scientific">Nesterenkonia sphaerica</name>
    <dbReference type="NCBI Taxonomy" id="1804988"/>
    <lineage>
        <taxon>Bacteria</taxon>
        <taxon>Bacillati</taxon>
        <taxon>Actinomycetota</taxon>
        <taxon>Actinomycetes</taxon>
        <taxon>Micrococcales</taxon>
        <taxon>Micrococcaceae</taxon>
        <taxon>Nesterenkonia</taxon>
    </lineage>
</organism>
<dbReference type="GO" id="GO:0016301">
    <property type="term" value="F:kinase activity"/>
    <property type="evidence" value="ECO:0007669"/>
    <property type="project" value="UniProtKB-KW"/>
</dbReference>
<dbReference type="InterPro" id="IPR029056">
    <property type="entry name" value="Ribokinase-like"/>
</dbReference>
<dbReference type="InterPro" id="IPR052700">
    <property type="entry name" value="Carb_kinase_PfkB-like"/>
</dbReference>
<comment type="similarity">
    <text evidence="1">Belongs to the carbohydrate kinase PfkB family.</text>
</comment>
<dbReference type="SUPFAM" id="SSF53613">
    <property type="entry name" value="Ribokinase-like"/>
    <property type="match status" value="1"/>
</dbReference>
<dbReference type="Pfam" id="PF00294">
    <property type="entry name" value="PfkB"/>
    <property type="match status" value="1"/>
</dbReference>
<gene>
    <name evidence="5" type="ORF">FEF27_03990</name>
</gene>
<keyword evidence="6" id="KW-1185">Reference proteome</keyword>
<evidence type="ECO:0000256" key="3">
    <source>
        <dbReference type="ARBA" id="ARBA00022777"/>
    </source>
</evidence>
<dbReference type="AlphaFoldDB" id="A0A5R9AK12"/>
<dbReference type="CDD" id="cd01166">
    <property type="entry name" value="KdgK"/>
    <property type="match status" value="1"/>
</dbReference>
<dbReference type="EMBL" id="VAWA01000003">
    <property type="protein sequence ID" value="TLP79021.1"/>
    <property type="molecule type" value="Genomic_DNA"/>
</dbReference>
<feature type="domain" description="Carbohydrate kinase PfkB" evidence="4">
    <location>
        <begin position="16"/>
        <end position="297"/>
    </location>
</feature>
<evidence type="ECO:0000313" key="6">
    <source>
        <dbReference type="Proteomes" id="UP000306544"/>
    </source>
</evidence>
<protein>
    <submittedName>
        <fullName evidence="5">Sugar kinase</fullName>
    </submittedName>
</protein>
<dbReference type="Proteomes" id="UP000306544">
    <property type="component" value="Unassembled WGS sequence"/>
</dbReference>
<dbReference type="PANTHER" id="PTHR43320">
    <property type="entry name" value="SUGAR KINASE"/>
    <property type="match status" value="1"/>
</dbReference>
<proteinExistence type="inferred from homology"/>
<evidence type="ECO:0000259" key="4">
    <source>
        <dbReference type="Pfam" id="PF00294"/>
    </source>
</evidence>
<keyword evidence="3 5" id="KW-0418">Kinase</keyword>
<dbReference type="Gene3D" id="3.40.1190.20">
    <property type="match status" value="1"/>
</dbReference>
<evidence type="ECO:0000313" key="5">
    <source>
        <dbReference type="EMBL" id="TLP79021.1"/>
    </source>
</evidence>